<sequence length="63" mass="7199">MVVYRDTPGERLSGLLRHSVHSSVTIMRTPLLLAIILQTVKPEEKFTQMTIFAHFVAKYQLNA</sequence>
<dbReference type="Proteomes" id="UP000218287">
    <property type="component" value="Chromosome"/>
</dbReference>
<name>A0A1Z4GMM0_9CYAN</name>
<keyword evidence="2" id="KW-1185">Reference proteome</keyword>
<dbReference type="EMBL" id="AP018174">
    <property type="protein sequence ID" value="BAY18733.1"/>
    <property type="molecule type" value="Genomic_DNA"/>
</dbReference>
<protein>
    <submittedName>
        <fullName evidence="1">Uncharacterized protein</fullName>
    </submittedName>
</protein>
<gene>
    <name evidence="1" type="ORF">NIES21_45850</name>
</gene>
<organism evidence="1 2">
    <name type="scientific">Anabaenopsis circularis NIES-21</name>
    <dbReference type="NCBI Taxonomy" id="1085406"/>
    <lineage>
        <taxon>Bacteria</taxon>
        <taxon>Bacillati</taxon>
        <taxon>Cyanobacteriota</taxon>
        <taxon>Cyanophyceae</taxon>
        <taxon>Nostocales</taxon>
        <taxon>Nodulariaceae</taxon>
        <taxon>Anabaenopsis</taxon>
    </lineage>
</organism>
<reference evidence="1 2" key="1">
    <citation type="submission" date="2017-06" db="EMBL/GenBank/DDBJ databases">
        <title>Genome sequencing of cyanobaciteial culture collection at National Institute for Environmental Studies (NIES).</title>
        <authorList>
            <person name="Hirose Y."/>
            <person name="Shimura Y."/>
            <person name="Fujisawa T."/>
            <person name="Nakamura Y."/>
            <person name="Kawachi M."/>
        </authorList>
    </citation>
    <scope>NUCLEOTIDE SEQUENCE [LARGE SCALE GENOMIC DNA]</scope>
    <source>
        <strain evidence="1 2">NIES-21</strain>
    </source>
</reference>
<evidence type="ECO:0000313" key="2">
    <source>
        <dbReference type="Proteomes" id="UP000218287"/>
    </source>
</evidence>
<accession>A0A1Z4GMM0</accession>
<evidence type="ECO:0000313" key="1">
    <source>
        <dbReference type="EMBL" id="BAY18733.1"/>
    </source>
</evidence>
<dbReference type="AlphaFoldDB" id="A0A1Z4GMM0"/>
<proteinExistence type="predicted"/>